<protein>
    <recommendedName>
        <fullName evidence="5">FYVE-type domain-containing protein</fullName>
    </recommendedName>
</protein>
<keyword evidence="1" id="KW-0479">Metal-binding</keyword>
<dbReference type="InterPro" id="IPR013083">
    <property type="entry name" value="Znf_RING/FYVE/PHD"/>
</dbReference>
<dbReference type="Pfam" id="PF01590">
    <property type="entry name" value="GAF"/>
    <property type="match status" value="1"/>
</dbReference>
<evidence type="ECO:0000256" key="2">
    <source>
        <dbReference type="ARBA" id="ARBA00022771"/>
    </source>
</evidence>
<dbReference type="Proteomes" id="UP000433483">
    <property type="component" value="Unassembled WGS sequence"/>
</dbReference>
<dbReference type="PROSITE" id="PS50178">
    <property type="entry name" value="ZF_FYVE"/>
    <property type="match status" value="1"/>
</dbReference>
<name>A0A6A3Q9V3_9STRA</name>
<evidence type="ECO:0000313" key="8">
    <source>
        <dbReference type="EMBL" id="KAE9166082.1"/>
    </source>
</evidence>
<proteinExistence type="predicted"/>
<evidence type="ECO:0000313" key="10">
    <source>
        <dbReference type="Proteomes" id="UP000440732"/>
    </source>
</evidence>
<comment type="caution">
    <text evidence="7">The sequence shown here is derived from an EMBL/GenBank/DDBJ whole genome shotgun (WGS) entry which is preliminary data.</text>
</comment>
<evidence type="ECO:0000313" key="7">
    <source>
        <dbReference type="EMBL" id="KAE9071908.1"/>
    </source>
</evidence>
<sequence>MPAPEVTQATSTPSLATTHHREVEELLWARTQAVAAPDIDFDSLSSLPLDTWESRSKRNKPDSFRTFTRQVVTPNAPAVTEVLVTGELQCSLAEAAALLCSPGEGEFTSVMTRMYGRSFQRGTVVHNFKTENQREQPEGDFLPPYRCVKTAGFARPRLALLDADERWCFLEQFSPTMRDAAGAQFGFTLSQRSLRPSTLPRAVRPPIELVRRSNGLGFTRSKKRFHQLLGLSLGYSIQVISGRRPAAVRVVFYGCSSDEENEDCHVGQRRMKLLARGVLKLPDLVRRRRLSAQLPADAWSISRLASKSATSPAASQCVSCARKFRKLFVTKKTRCYLCAHFVCSRCWVRQPLETANGRKIAVLVCPHCLGSIQSCNYSHLAASYVSGRGSGCSASTSSRVSMFHGVAVGDHVLRPAQVIPDADDAPEPGHAVVSYLAEVLSDEVEEDSSSESGSTVDLNSKTDTATNVLQQLTSVLDEGVNRVMAHCFCDSDNNADLNDELKPGVSSALQKLQAQFAREVLPLEACLLSNAVTRTYPIDTTGGGSVAAVPVGPIPPNESHRLEAIAQEQLLLAMGSSELKLVCELATQEMSCMASLVTLVGRTLQYVLATDYPSLRNAELPREHTLCQHLLMGDRPMLVQHPEADVRFCNLSLVVDHGIQFYAGFPIFSRDGLAVVGSLYCLDIRPRE</sequence>
<dbReference type="InterPro" id="IPR029016">
    <property type="entry name" value="GAF-like_dom_sf"/>
</dbReference>
<reference evidence="9 10" key="1">
    <citation type="submission" date="2018-08" db="EMBL/GenBank/DDBJ databases">
        <title>Genomic investigation of the strawberry pathogen Phytophthora fragariae indicates pathogenicity is determined by transcriptional variation in three key races.</title>
        <authorList>
            <person name="Adams T.M."/>
            <person name="Armitage A.D."/>
            <person name="Sobczyk M.K."/>
            <person name="Bates H.J."/>
            <person name="Dunwell J.M."/>
            <person name="Nellist C.F."/>
            <person name="Harrison R.J."/>
        </authorList>
    </citation>
    <scope>NUCLEOTIDE SEQUENCE [LARGE SCALE GENOMIC DNA]</scope>
    <source>
        <strain evidence="8 9">NOV-27</strain>
        <strain evidence="7 10">NOV-5</strain>
        <strain evidence="6 11">NOV-71</strain>
    </source>
</reference>
<keyword evidence="3" id="KW-0862">Zinc</keyword>
<evidence type="ECO:0000259" key="5">
    <source>
        <dbReference type="PROSITE" id="PS50178"/>
    </source>
</evidence>
<dbReference type="PANTHER" id="PTHR43102:SF2">
    <property type="entry name" value="GAF DOMAIN-CONTAINING PROTEIN"/>
    <property type="match status" value="1"/>
</dbReference>
<evidence type="ECO:0000256" key="1">
    <source>
        <dbReference type="ARBA" id="ARBA00022723"/>
    </source>
</evidence>
<dbReference type="EMBL" id="QXGB01004483">
    <property type="protein sequence ID" value="KAE9166082.1"/>
    <property type="molecule type" value="Genomic_DNA"/>
</dbReference>
<feature type="non-terminal residue" evidence="7">
    <location>
        <position position="688"/>
    </location>
</feature>
<dbReference type="GO" id="GO:0008270">
    <property type="term" value="F:zinc ion binding"/>
    <property type="evidence" value="ECO:0007669"/>
    <property type="project" value="UniProtKB-KW"/>
</dbReference>
<dbReference type="InterPro" id="IPR003018">
    <property type="entry name" value="GAF"/>
</dbReference>
<evidence type="ECO:0000256" key="4">
    <source>
        <dbReference type="PROSITE-ProRule" id="PRU00091"/>
    </source>
</evidence>
<gene>
    <name evidence="8" type="ORF">PF005_g29344</name>
    <name evidence="7" type="ORF">PF006_g29052</name>
    <name evidence="6" type="ORF">PF007_g29197</name>
</gene>
<dbReference type="Proteomes" id="UP000440732">
    <property type="component" value="Unassembled WGS sequence"/>
</dbReference>
<dbReference type="SUPFAM" id="SSF57903">
    <property type="entry name" value="FYVE/PHD zinc finger"/>
    <property type="match status" value="1"/>
</dbReference>
<evidence type="ECO:0000313" key="11">
    <source>
        <dbReference type="Proteomes" id="UP000441208"/>
    </source>
</evidence>
<dbReference type="InterPro" id="IPR011011">
    <property type="entry name" value="Znf_FYVE_PHD"/>
</dbReference>
<evidence type="ECO:0000256" key="3">
    <source>
        <dbReference type="ARBA" id="ARBA00022833"/>
    </source>
</evidence>
<dbReference type="PANTHER" id="PTHR43102">
    <property type="entry name" value="SLR1143 PROTEIN"/>
    <property type="match status" value="1"/>
</dbReference>
<keyword evidence="9" id="KW-1185">Reference proteome</keyword>
<dbReference type="EMBL" id="QXGA01004635">
    <property type="protein sequence ID" value="KAE9071908.1"/>
    <property type="molecule type" value="Genomic_DNA"/>
</dbReference>
<accession>A0A6A3Q9V3</accession>
<dbReference type="Gene3D" id="3.30.450.40">
    <property type="match status" value="1"/>
</dbReference>
<dbReference type="EMBL" id="QXFZ01004395">
    <property type="protein sequence ID" value="KAE9064444.1"/>
    <property type="molecule type" value="Genomic_DNA"/>
</dbReference>
<dbReference type="OrthoDB" id="21225at2759"/>
<dbReference type="SUPFAM" id="SSF55781">
    <property type="entry name" value="GAF domain-like"/>
    <property type="match status" value="1"/>
</dbReference>
<dbReference type="Proteomes" id="UP000441208">
    <property type="component" value="Unassembled WGS sequence"/>
</dbReference>
<organism evidence="7 10">
    <name type="scientific">Phytophthora fragariae</name>
    <dbReference type="NCBI Taxonomy" id="53985"/>
    <lineage>
        <taxon>Eukaryota</taxon>
        <taxon>Sar</taxon>
        <taxon>Stramenopiles</taxon>
        <taxon>Oomycota</taxon>
        <taxon>Peronosporomycetes</taxon>
        <taxon>Peronosporales</taxon>
        <taxon>Peronosporaceae</taxon>
        <taxon>Phytophthora</taxon>
    </lineage>
</organism>
<dbReference type="AlphaFoldDB" id="A0A6A3Q9V3"/>
<evidence type="ECO:0000313" key="9">
    <source>
        <dbReference type="Proteomes" id="UP000433483"/>
    </source>
</evidence>
<dbReference type="InterPro" id="IPR017455">
    <property type="entry name" value="Znf_FYVE-rel"/>
</dbReference>
<dbReference type="Gene3D" id="3.30.40.10">
    <property type="entry name" value="Zinc/RING finger domain, C3HC4 (zinc finger)"/>
    <property type="match status" value="1"/>
</dbReference>
<feature type="domain" description="FYVE-type" evidence="5">
    <location>
        <begin position="311"/>
        <end position="373"/>
    </location>
</feature>
<evidence type="ECO:0000313" key="6">
    <source>
        <dbReference type="EMBL" id="KAE9064444.1"/>
    </source>
</evidence>
<keyword evidence="2 4" id="KW-0863">Zinc-finger</keyword>